<accession>A0A3F3PP60</accession>
<protein>
    <submittedName>
        <fullName evidence="2">Uncharacterized protein</fullName>
    </submittedName>
</protein>
<organism evidence="2 3">
    <name type="scientific">Aspergillus welwitschiae</name>
    <dbReference type="NCBI Taxonomy" id="1341132"/>
    <lineage>
        <taxon>Eukaryota</taxon>
        <taxon>Fungi</taxon>
        <taxon>Dikarya</taxon>
        <taxon>Ascomycota</taxon>
        <taxon>Pezizomycotina</taxon>
        <taxon>Eurotiomycetes</taxon>
        <taxon>Eurotiomycetidae</taxon>
        <taxon>Eurotiales</taxon>
        <taxon>Aspergillaceae</taxon>
        <taxon>Aspergillus</taxon>
        <taxon>Aspergillus subgen. Circumdati</taxon>
    </lineage>
</organism>
<dbReference type="EMBL" id="KZ852073">
    <property type="protein sequence ID" value="RDH28740.1"/>
    <property type="molecule type" value="Genomic_DNA"/>
</dbReference>
<keyword evidence="1" id="KW-1133">Transmembrane helix</keyword>
<feature type="transmembrane region" description="Helical" evidence="1">
    <location>
        <begin position="21"/>
        <end position="44"/>
    </location>
</feature>
<dbReference type="AlphaFoldDB" id="A0A3F3PP60"/>
<dbReference type="GeneID" id="38136111"/>
<dbReference type="RefSeq" id="XP_026621762.1">
    <property type="nucleotide sequence ID" value="XM_026767755.1"/>
</dbReference>
<proteinExistence type="predicted"/>
<evidence type="ECO:0000313" key="3">
    <source>
        <dbReference type="Proteomes" id="UP000253729"/>
    </source>
</evidence>
<dbReference type="Proteomes" id="UP000253729">
    <property type="component" value="Unassembled WGS sequence"/>
</dbReference>
<keyword evidence="1" id="KW-0812">Transmembrane</keyword>
<reference evidence="2 3" key="1">
    <citation type="submission" date="2018-07" db="EMBL/GenBank/DDBJ databases">
        <title>The genomes of Aspergillus section Nigri reveals drivers in fungal speciation.</title>
        <authorList>
            <consortium name="DOE Joint Genome Institute"/>
            <person name="Vesth T.C."/>
            <person name="Nybo J."/>
            <person name="Theobald S."/>
            <person name="Brandl J."/>
            <person name="Frisvad J.C."/>
            <person name="Nielsen K.F."/>
            <person name="Lyhne E.K."/>
            <person name="Kogle M.E."/>
            <person name="Kuo A."/>
            <person name="Riley R."/>
            <person name="Clum A."/>
            <person name="Nolan M."/>
            <person name="Lipzen A."/>
            <person name="Salamov A."/>
            <person name="Henrissat B."/>
            <person name="Wiebenga A."/>
            <person name="De vries R.P."/>
            <person name="Grigoriev I.V."/>
            <person name="Mortensen U.H."/>
            <person name="Andersen M.R."/>
            <person name="Baker S.E."/>
        </authorList>
    </citation>
    <scope>NUCLEOTIDE SEQUENCE [LARGE SCALE GENOMIC DNA]</scope>
    <source>
        <strain evidence="2 3">CBS 139.54b</strain>
    </source>
</reference>
<name>A0A3F3PP60_9EURO</name>
<evidence type="ECO:0000313" key="2">
    <source>
        <dbReference type="EMBL" id="RDH28740.1"/>
    </source>
</evidence>
<gene>
    <name evidence="2" type="ORF">BDQ94DRAFT_151461</name>
</gene>
<evidence type="ECO:0000256" key="1">
    <source>
        <dbReference type="SAM" id="Phobius"/>
    </source>
</evidence>
<keyword evidence="1" id="KW-0472">Membrane</keyword>
<sequence>MIFPFRPSQPSRGDASEIKPGFGFSSALLWGAIFGAFGLAPLPLTTTKNPGLFSFFVPVRMDPSPSSGWEGTLSPPETAVRTEVMEPHGEETSRVGKDVHHGSFQRVVWCCTGAEEEVP</sequence>
<keyword evidence="3" id="KW-1185">Reference proteome</keyword>